<dbReference type="EMBL" id="JAIZAY010000004">
    <property type="protein sequence ID" value="KAJ8043958.1"/>
    <property type="molecule type" value="Genomic_DNA"/>
</dbReference>
<accession>A0A9Q1CFV7</accession>
<evidence type="ECO:0000256" key="5">
    <source>
        <dbReference type="SAM" id="MobiDB-lite"/>
    </source>
</evidence>
<dbReference type="InterPro" id="IPR040354">
    <property type="entry name" value="TCTN1-3"/>
</dbReference>
<feature type="domain" description="Tectonic-1-3 N-terminal" evidence="9">
    <location>
        <begin position="452"/>
        <end position="535"/>
    </location>
</feature>
<name>A0A9Q1CFV7_HOLLE</name>
<evidence type="ECO:0000256" key="2">
    <source>
        <dbReference type="ARBA" id="ARBA00022729"/>
    </source>
</evidence>
<evidence type="ECO:0000313" key="10">
    <source>
        <dbReference type="EMBL" id="KAJ8043958.1"/>
    </source>
</evidence>
<evidence type="ECO:0000256" key="7">
    <source>
        <dbReference type="SAM" id="SignalP"/>
    </source>
</evidence>
<feature type="domain" description="Tectonic-1-3" evidence="8">
    <location>
        <begin position="1042"/>
        <end position="1219"/>
    </location>
</feature>
<dbReference type="OrthoDB" id="9282501at2759"/>
<feature type="signal peptide" evidence="7">
    <location>
        <begin position="1"/>
        <end position="21"/>
    </location>
</feature>
<evidence type="ECO:0000256" key="1">
    <source>
        <dbReference type="ARBA" id="ARBA00007633"/>
    </source>
</evidence>
<protein>
    <submittedName>
        <fullName evidence="10">Tectonic-2</fullName>
    </submittedName>
</protein>
<keyword evidence="3" id="KW-0970">Cilium biogenesis/degradation</keyword>
<evidence type="ECO:0000259" key="9">
    <source>
        <dbReference type="Pfam" id="PF25752"/>
    </source>
</evidence>
<dbReference type="Proteomes" id="UP001152320">
    <property type="component" value="Chromosome 4"/>
</dbReference>
<evidence type="ECO:0000256" key="4">
    <source>
        <dbReference type="ARBA" id="ARBA00023180"/>
    </source>
</evidence>
<sequence length="1329" mass="143086">MLKLSLIFAFLSTVFVKDSVCQDIYGVVSIQNITDFVTPVFTVTSNDDGGNISVSLVAVNESSNGLVFQPEIAIDESVLVSCAIITPYSAGDTVVEFLDYLVPRGDTEADVFFNVTQQGRAVEVQCSGQGQSDGTTNLFDSTTSAGPTGMVVVKKSPIVSFCDPVVQVPYANQISSSTITLKLSEPVRLYDVTVSCEIVGVLDVNNSLSLTFHDGVVTPGMDSVNMQYTIQRHGSVVLVTCTAQSSEGNQYLSSTSTSSKVPFILDSGSVQLVPSVSNIHSPTFSAFLVLSETLQADEGEITFICNLVPVNTTEFARETIENPYCVFTQPVQPSSTVLPPSGTQCPADANSTCPTSSASPVTSPSPNVSLAWSLLTSEFVFEEGDLFKEIQASLNPPEGSYEGALVLSCCAAYDVNSSPKYTNASAALLMLSDVKPTVSVNVSSVPVQSIGTQESEILNPAYVNVSPCPCDLQQNGCDTDCCCDMDCSQTDLEVFNCMEGIPGGDFGGPPDYLCGTSSLYHSDLAPLLCVQVSNSPYLGLYYSTLVGLEDISSFNSLKSQSISSATTSFEDTSSRDLDYDETMGNLGYSYGYPIELLYESNVRGYLTLPEVVFGGECLYSSPVKFQQSTSSHCTHTFEATQCADYTSFSARMYLQPSTTSYPPCPPVPQVVSSYGQPLTASTSVSYFCIESIEPYVKSTLDSELNPTETDLFGEDKSNEYESNMTRCEWDDGFSVPLVPTYNNDTKSCDNVVLDVHYQLFWKGGEVAEIEVTILLGSVPVPGSVSPTELEDSNFVSPPPTPALSTMADIETVETEAVVTVTEFVTDFETGLNGFLMSLGTDGTMQPATSVTLEGPQTNTTTTTPLPVFEFQNVSSVQPTTQTMSTSPVLETPFTPTPTVLLDTTLATQPKNVTVNGTVLPINVTLPPSLSPTTESGTTPDNDMIQTDALNITQLFHVTFTHMPEEVLNPDTLIYESPPPKYQRSGNPGYIIGSAVLSGVAVYEPVGVPTTTPTPVNCSADPLDPSCNETETVSNNTIFSQVSMTDGSRLQIIYPGVSGLCSEASVNDIYFGENVLSGCFLRLSLSDLTNCTELRVYMMEQLQKYVPSDLIGKTGDPDILQESDWAKIFKPADSLNVEPENTTTAEPATSEPPMTTAYPNQTYVQDPTPPQILDQLSGICFDVPTGVNVDIMIADAGEFNGFVIQEIVSARVSYSASVIQMNCAGANAVRCQTSNITDTQQEYVQSFMVTSSITFTKVPAVSPEPVILYYKDYNPTLCKQDTCMGELFYPFSESFQGDDFTYSLAVTLLTVIFTTGYLIVTKPWLGFSIR</sequence>
<keyword evidence="2 7" id="KW-0732">Signal</keyword>
<feature type="compositionally biased region" description="Low complexity" evidence="5">
    <location>
        <begin position="351"/>
        <end position="364"/>
    </location>
</feature>
<reference evidence="10" key="1">
    <citation type="submission" date="2021-10" db="EMBL/GenBank/DDBJ databases">
        <title>Tropical sea cucumber genome reveals ecological adaptation and Cuvierian tubules defense mechanism.</title>
        <authorList>
            <person name="Chen T."/>
        </authorList>
    </citation>
    <scope>NUCLEOTIDE SEQUENCE</scope>
    <source>
        <strain evidence="10">Nanhai2018</strain>
        <tissue evidence="10">Muscle</tissue>
    </source>
</reference>
<dbReference type="InterPro" id="IPR011677">
    <property type="entry name" value="TCTN1-3_dom"/>
</dbReference>
<keyword evidence="11" id="KW-1185">Reference proteome</keyword>
<dbReference type="Pfam" id="PF25752">
    <property type="entry name" value="DUF1619_N"/>
    <property type="match status" value="1"/>
</dbReference>
<feature type="domain" description="Tectonic-1-3" evidence="8">
    <location>
        <begin position="587"/>
        <end position="778"/>
    </location>
</feature>
<evidence type="ECO:0000259" key="8">
    <source>
        <dbReference type="Pfam" id="PF07773"/>
    </source>
</evidence>
<comment type="similarity">
    <text evidence="1">Belongs to the tectonic family.</text>
</comment>
<gene>
    <name evidence="10" type="ORF">HOLleu_11286</name>
</gene>
<evidence type="ECO:0000313" key="11">
    <source>
        <dbReference type="Proteomes" id="UP001152320"/>
    </source>
</evidence>
<dbReference type="Pfam" id="PF07773">
    <property type="entry name" value="TCTN_DUF1619"/>
    <property type="match status" value="2"/>
</dbReference>
<feature type="chain" id="PRO_5040428782" evidence="7">
    <location>
        <begin position="22"/>
        <end position="1329"/>
    </location>
</feature>
<dbReference type="GO" id="GO:0060271">
    <property type="term" value="P:cilium assembly"/>
    <property type="evidence" value="ECO:0007669"/>
    <property type="project" value="TreeGrafter"/>
</dbReference>
<proteinExistence type="inferred from homology"/>
<dbReference type="InterPro" id="IPR057724">
    <property type="entry name" value="TCTN1-3_N"/>
</dbReference>
<evidence type="ECO:0000256" key="6">
    <source>
        <dbReference type="SAM" id="Phobius"/>
    </source>
</evidence>
<evidence type="ECO:0000256" key="3">
    <source>
        <dbReference type="ARBA" id="ARBA00022794"/>
    </source>
</evidence>
<keyword evidence="4" id="KW-0325">Glycoprotein</keyword>
<feature type="transmembrane region" description="Helical" evidence="6">
    <location>
        <begin position="1299"/>
        <end position="1319"/>
    </location>
</feature>
<comment type="caution">
    <text evidence="10">The sequence shown here is derived from an EMBL/GenBank/DDBJ whole genome shotgun (WGS) entry which is preliminary data.</text>
</comment>
<organism evidence="10 11">
    <name type="scientific">Holothuria leucospilota</name>
    <name type="common">Black long sea cucumber</name>
    <name type="synonym">Mertensiothuria leucospilota</name>
    <dbReference type="NCBI Taxonomy" id="206669"/>
    <lineage>
        <taxon>Eukaryota</taxon>
        <taxon>Metazoa</taxon>
        <taxon>Echinodermata</taxon>
        <taxon>Eleutherozoa</taxon>
        <taxon>Echinozoa</taxon>
        <taxon>Holothuroidea</taxon>
        <taxon>Aspidochirotacea</taxon>
        <taxon>Aspidochirotida</taxon>
        <taxon>Holothuriidae</taxon>
        <taxon>Holothuria</taxon>
    </lineage>
</organism>
<keyword evidence="6" id="KW-1133">Transmembrane helix</keyword>
<keyword evidence="6" id="KW-0472">Membrane</keyword>
<keyword evidence="6" id="KW-0812">Transmembrane</keyword>
<dbReference type="PANTHER" id="PTHR14611:SF6">
    <property type="entry name" value="TECTONIC-2"/>
    <property type="match status" value="1"/>
</dbReference>
<dbReference type="PANTHER" id="PTHR14611">
    <property type="entry name" value="TECTONIC FAMILY MEMBER"/>
    <property type="match status" value="1"/>
</dbReference>
<feature type="region of interest" description="Disordered" evidence="5">
    <location>
        <begin position="338"/>
        <end position="364"/>
    </location>
</feature>